<accession>A0ACB9AZ87</accession>
<evidence type="ECO:0000313" key="2">
    <source>
        <dbReference type="Proteomes" id="UP001055879"/>
    </source>
</evidence>
<name>A0ACB9AZ87_ARCLA</name>
<sequence>MLQFHSEGWCVGKKIEDNSKSNLDELRALREQTAKTQSEKVPTSEPTPSVGLTLELLKTLYEEIKKTIFESIPSTSRTPTTPVLQSPFSLPPRVAEDLDTKVDLTEFSKNILSRILTVSSKFVMKAGETTKAVKTVFEVHSYKVEDQMEDLKMVANDSKETIEKATAKLNPENQLLC</sequence>
<dbReference type="Proteomes" id="UP001055879">
    <property type="component" value="Linkage Group LG07"/>
</dbReference>
<gene>
    <name evidence="1" type="ORF">L6452_21637</name>
</gene>
<reference evidence="2" key="1">
    <citation type="journal article" date="2022" name="Mol. Ecol. Resour.">
        <title>The genomes of chicory, endive, great burdock and yacon provide insights into Asteraceae palaeo-polyploidization history and plant inulin production.</title>
        <authorList>
            <person name="Fan W."/>
            <person name="Wang S."/>
            <person name="Wang H."/>
            <person name="Wang A."/>
            <person name="Jiang F."/>
            <person name="Liu H."/>
            <person name="Zhao H."/>
            <person name="Xu D."/>
            <person name="Zhang Y."/>
        </authorList>
    </citation>
    <scope>NUCLEOTIDE SEQUENCE [LARGE SCALE GENOMIC DNA]</scope>
    <source>
        <strain evidence="2">cv. Niubang</strain>
    </source>
</reference>
<keyword evidence="2" id="KW-1185">Reference proteome</keyword>
<organism evidence="1 2">
    <name type="scientific">Arctium lappa</name>
    <name type="common">Greater burdock</name>
    <name type="synonym">Lappa major</name>
    <dbReference type="NCBI Taxonomy" id="4217"/>
    <lineage>
        <taxon>Eukaryota</taxon>
        <taxon>Viridiplantae</taxon>
        <taxon>Streptophyta</taxon>
        <taxon>Embryophyta</taxon>
        <taxon>Tracheophyta</taxon>
        <taxon>Spermatophyta</taxon>
        <taxon>Magnoliopsida</taxon>
        <taxon>eudicotyledons</taxon>
        <taxon>Gunneridae</taxon>
        <taxon>Pentapetalae</taxon>
        <taxon>asterids</taxon>
        <taxon>campanulids</taxon>
        <taxon>Asterales</taxon>
        <taxon>Asteraceae</taxon>
        <taxon>Carduoideae</taxon>
        <taxon>Cardueae</taxon>
        <taxon>Arctiinae</taxon>
        <taxon>Arctium</taxon>
    </lineage>
</organism>
<evidence type="ECO:0000313" key="1">
    <source>
        <dbReference type="EMBL" id="KAI3714678.1"/>
    </source>
</evidence>
<dbReference type="EMBL" id="CM042053">
    <property type="protein sequence ID" value="KAI3714678.1"/>
    <property type="molecule type" value="Genomic_DNA"/>
</dbReference>
<protein>
    <submittedName>
        <fullName evidence="1">Uncharacterized protein</fullName>
    </submittedName>
</protein>
<proteinExistence type="predicted"/>
<comment type="caution">
    <text evidence="1">The sequence shown here is derived from an EMBL/GenBank/DDBJ whole genome shotgun (WGS) entry which is preliminary data.</text>
</comment>
<reference evidence="1 2" key="2">
    <citation type="journal article" date="2022" name="Mol. Ecol. Resour.">
        <title>The genomes of chicory, endive, great burdock and yacon provide insights into Asteraceae paleo-polyploidization history and plant inulin production.</title>
        <authorList>
            <person name="Fan W."/>
            <person name="Wang S."/>
            <person name="Wang H."/>
            <person name="Wang A."/>
            <person name="Jiang F."/>
            <person name="Liu H."/>
            <person name="Zhao H."/>
            <person name="Xu D."/>
            <person name="Zhang Y."/>
        </authorList>
    </citation>
    <scope>NUCLEOTIDE SEQUENCE [LARGE SCALE GENOMIC DNA]</scope>
    <source>
        <strain evidence="2">cv. Niubang</strain>
    </source>
</reference>